<dbReference type="EMBL" id="MK552327">
    <property type="protein sequence ID" value="QBJ02635.1"/>
    <property type="molecule type" value="Genomic_DNA"/>
</dbReference>
<evidence type="ECO:0000313" key="2">
    <source>
        <dbReference type="Proteomes" id="UP000294134"/>
    </source>
</evidence>
<dbReference type="InterPro" id="IPR024413">
    <property type="entry name" value="Phage_phiKZ_Orf92_int-head"/>
</dbReference>
<dbReference type="Pfam" id="PF12699">
    <property type="entry name" value="phiKZ_IP"/>
    <property type="match status" value="1"/>
</dbReference>
<evidence type="ECO:0000313" key="1">
    <source>
        <dbReference type="EMBL" id="QBJ02635.1"/>
    </source>
</evidence>
<organism evidence="1 2">
    <name type="scientific">Pseudomonas phage Psa21</name>
    <dbReference type="NCBI Taxonomy" id="2530023"/>
    <lineage>
        <taxon>Viruses</taxon>
        <taxon>Duplodnaviria</taxon>
        <taxon>Heunggongvirae</taxon>
        <taxon>Uroviricota</taxon>
        <taxon>Caudoviricetes</taxon>
        <taxon>Chimalliviridae</taxon>
        <taxon>Tepukevirus</taxon>
        <taxon>Tepukevirus Psa21</taxon>
    </lineage>
</organism>
<protein>
    <submittedName>
        <fullName evidence="1">Virion structural protein</fullName>
    </submittedName>
</protein>
<dbReference type="Proteomes" id="UP000294134">
    <property type="component" value="Segment"/>
</dbReference>
<proteinExistence type="predicted"/>
<reference evidence="1 2" key="1">
    <citation type="submission" date="2019-02" db="EMBL/GenBank/DDBJ databases">
        <authorList>
            <person name="Frampton R.A."/>
            <person name="Wojtus J.K."/>
            <person name="Fineran P.C."/>
            <person name="Hendrickson H.L."/>
        </authorList>
    </citation>
    <scope>NUCLEOTIDE SEQUENCE [LARGE SCALE GENOMIC DNA]</scope>
</reference>
<gene>
    <name evidence="1" type="ORF">PSA21_107</name>
</gene>
<keyword evidence="2" id="KW-1185">Reference proteome</keyword>
<name>A0A481W573_9CAUD</name>
<sequence>MKLSKLMKALENYEEAPIPESVVAVAEGNAVDPQIVDAQAPVNEPSTIVDAGEMPAGVPEVSPLPIIAEAPIVSPVADIPAAVEGEGVVGAPIPLETGDQLIIESPLDHDNTMAMMDNTIVESTAMGNELTEIVETQVAMEAYAKLLRQAGPDGITRQAAGFMRVGLEQFQHDGHVDFSQLIASMEDMGEGDKQHLVPAKLKSDSLGSKIKELAAKVWEWLKGLWEKSKTFVTQLLQGVVGLERKLKKAQSAAQAAGSKSGGEFKVPNPDRIAIAGKVTIGYPNELKAVSMLATNVYPERMAEFYNAVAAAIGNFDVAAGDSQEVMGKLEDAKAILDDVKATDRPLPGGVKIDVSESGVSFGIAEGEGGDVSETTAQARSGSTIASDLKDMFIVLEGLKGYGKRHEAMSAAAAKVGQALEKLKTESSGENLEDAAATTAEEITSAVGKLLHQANPRGNEIVRYLARTTSAYADVILAELKVDGAAGSDSKEVAVA</sequence>
<accession>A0A481W573</accession>